<protein>
    <submittedName>
        <fullName evidence="1">Uncharacterized protein</fullName>
    </submittedName>
</protein>
<dbReference type="Proteomes" id="UP000676325">
    <property type="component" value="Unassembled WGS sequence"/>
</dbReference>
<organism evidence="1 2">
    <name type="scientific">Actinospica acidithermotolerans</name>
    <dbReference type="NCBI Taxonomy" id="2828514"/>
    <lineage>
        <taxon>Bacteria</taxon>
        <taxon>Bacillati</taxon>
        <taxon>Actinomycetota</taxon>
        <taxon>Actinomycetes</taxon>
        <taxon>Catenulisporales</taxon>
        <taxon>Actinospicaceae</taxon>
        <taxon>Actinospica</taxon>
    </lineage>
</organism>
<dbReference type="EMBL" id="JAGSOH010000023">
    <property type="protein sequence ID" value="MBR7826816.1"/>
    <property type="molecule type" value="Genomic_DNA"/>
</dbReference>
<dbReference type="RefSeq" id="WP_212517961.1">
    <property type="nucleotide sequence ID" value="NZ_JAGSOH010000023.1"/>
</dbReference>
<dbReference type="AlphaFoldDB" id="A0A941E877"/>
<accession>A0A941E877</accession>
<reference evidence="1" key="1">
    <citation type="submission" date="2021-04" db="EMBL/GenBank/DDBJ databases">
        <title>Genome based classification of Actinospica acidithermotolerans sp. nov., an actinobacterium isolated from an Indonesian hot spring.</title>
        <authorList>
            <person name="Kusuma A.B."/>
            <person name="Putra K.E."/>
            <person name="Nafisah S."/>
            <person name="Loh J."/>
            <person name="Nouioui I."/>
            <person name="Goodfellow M."/>
        </authorList>
    </citation>
    <scope>NUCLEOTIDE SEQUENCE</scope>
    <source>
        <strain evidence="1">MGRD01-02</strain>
    </source>
</reference>
<evidence type="ECO:0000313" key="1">
    <source>
        <dbReference type="EMBL" id="MBR7826816.1"/>
    </source>
</evidence>
<sequence length="223" mass="23358">MRTTTLLGAAVAVGVIGGVGTGYAVQAARPATPPPPLAQTQPAYLPTAVYQGAAPAMLPSSQDDAALTDGSLVKLLLPTPAGATTDANLWDHESIDIEQNADLCDSAVNCFSNALSNGVVAIADTNWERNGYHYEIRITRYAAGESKNARNAALGYSNADGSFSLPAGIEGSGGEYYDKYDENDRYASAVHGDLLLDFWVSSPSTVPSTSLIDDVITQQMGRL</sequence>
<keyword evidence="2" id="KW-1185">Reference proteome</keyword>
<comment type="caution">
    <text evidence="1">The sequence shown here is derived from an EMBL/GenBank/DDBJ whole genome shotgun (WGS) entry which is preliminary data.</text>
</comment>
<gene>
    <name evidence="1" type="ORF">KDK95_10930</name>
</gene>
<proteinExistence type="predicted"/>
<name>A0A941E877_9ACTN</name>
<evidence type="ECO:0000313" key="2">
    <source>
        <dbReference type="Proteomes" id="UP000676325"/>
    </source>
</evidence>